<dbReference type="Pfam" id="PF00581">
    <property type="entry name" value="Rhodanese"/>
    <property type="match status" value="1"/>
</dbReference>
<evidence type="ECO:0000313" key="3">
    <source>
        <dbReference type="EMBL" id="MCY9694212.1"/>
    </source>
</evidence>
<dbReference type="SMART" id="SM00450">
    <property type="entry name" value="RHOD"/>
    <property type="match status" value="1"/>
</dbReference>
<dbReference type="InterPro" id="IPR036873">
    <property type="entry name" value="Rhodanese-like_dom_sf"/>
</dbReference>
<dbReference type="Proteomes" id="UP001527099">
    <property type="component" value="Unassembled WGS sequence"/>
</dbReference>
<keyword evidence="1" id="KW-0472">Membrane</keyword>
<protein>
    <submittedName>
        <fullName evidence="3">Rhodanese-like domain-containing protein</fullName>
    </submittedName>
</protein>
<organism evidence="3 4">
    <name type="scientific">Paenibacillus alginolyticus</name>
    <dbReference type="NCBI Taxonomy" id="59839"/>
    <lineage>
        <taxon>Bacteria</taxon>
        <taxon>Bacillati</taxon>
        <taxon>Bacillota</taxon>
        <taxon>Bacilli</taxon>
        <taxon>Bacillales</taxon>
        <taxon>Paenibacillaceae</taxon>
        <taxon>Paenibacillus</taxon>
    </lineage>
</organism>
<keyword evidence="1" id="KW-1133">Transmembrane helix</keyword>
<accession>A0ABT4GDG8</accession>
<dbReference type="RefSeq" id="WP_268615955.1">
    <property type="nucleotide sequence ID" value="NZ_JAMDMX010000046.1"/>
</dbReference>
<dbReference type="PROSITE" id="PS50206">
    <property type="entry name" value="RHODANESE_3"/>
    <property type="match status" value="1"/>
</dbReference>
<dbReference type="EMBL" id="JAMDMX010000046">
    <property type="protein sequence ID" value="MCY9694212.1"/>
    <property type="molecule type" value="Genomic_DNA"/>
</dbReference>
<dbReference type="SUPFAM" id="SSF52821">
    <property type="entry name" value="Rhodanese/Cell cycle control phosphatase"/>
    <property type="match status" value="1"/>
</dbReference>
<feature type="domain" description="Rhodanese" evidence="2">
    <location>
        <begin position="43"/>
        <end position="128"/>
    </location>
</feature>
<dbReference type="PANTHER" id="PTHR43031:SF18">
    <property type="entry name" value="RHODANESE-RELATED SULFURTRANSFERASES"/>
    <property type="match status" value="1"/>
</dbReference>
<sequence>MDSSTVINLIVIILVIWFVYTRFGPTKGLRTLKEGEFRKEIENSPNKLLVDVREPGEFKGGFIPGARNIPLSQINGRLAEIPKDRDVLLYCRSGMRSKNAARILRKNGYTKLAHLQGGIGAWGGKLSK</sequence>
<dbReference type="Gene3D" id="3.40.250.10">
    <property type="entry name" value="Rhodanese-like domain"/>
    <property type="match status" value="1"/>
</dbReference>
<gene>
    <name evidence="3" type="ORF">M5X19_15065</name>
</gene>
<keyword evidence="4" id="KW-1185">Reference proteome</keyword>
<evidence type="ECO:0000259" key="2">
    <source>
        <dbReference type="PROSITE" id="PS50206"/>
    </source>
</evidence>
<proteinExistence type="predicted"/>
<keyword evidence="1" id="KW-0812">Transmembrane</keyword>
<evidence type="ECO:0000313" key="4">
    <source>
        <dbReference type="Proteomes" id="UP001527099"/>
    </source>
</evidence>
<reference evidence="3 4" key="1">
    <citation type="submission" date="2022-05" db="EMBL/GenBank/DDBJ databases">
        <title>Genome Sequencing of Bee-Associated Microbes.</title>
        <authorList>
            <person name="Dunlap C."/>
        </authorList>
    </citation>
    <scope>NUCLEOTIDE SEQUENCE [LARGE SCALE GENOMIC DNA]</scope>
    <source>
        <strain evidence="3 4">NRRL B-14421</strain>
    </source>
</reference>
<dbReference type="PANTHER" id="PTHR43031">
    <property type="entry name" value="FAD-DEPENDENT OXIDOREDUCTASE"/>
    <property type="match status" value="1"/>
</dbReference>
<name>A0ABT4GDG8_9BACL</name>
<comment type="caution">
    <text evidence="3">The sequence shown here is derived from an EMBL/GenBank/DDBJ whole genome shotgun (WGS) entry which is preliminary data.</text>
</comment>
<dbReference type="InterPro" id="IPR050229">
    <property type="entry name" value="GlpE_sulfurtransferase"/>
</dbReference>
<evidence type="ECO:0000256" key="1">
    <source>
        <dbReference type="SAM" id="Phobius"/>
    </source>
</evidence>
<dbReference type="CDD" id="cd00158">
    <property type="entry name" value="RHOD"/>
    <property type="match status" value="1"/>
</dbReference>
<feature type="transmembrane region" description="Helical" evidence="1">
    <location>
        <begin position="6"/>
        <end position="23"/>
    </location>
</feature>
<dbReference type="InterPro" id="IPR001763">
    <property type="entry name" value="Rhodanese-like_dom"/>
</dbReference>